<comment type="caution">
    <text evidence="6">The sequence shown here is derived from an EMBL/GenBank/DDBJ whole genome shotgun (WGS) entry which is preliminary data.</text>
</comment>
<accession>A0A2U2RGV6</accession>
<comment type="catalytic activity">
    <reaction evidence="1">
        <text>Hydrolysis of alpha-(2-&gt;3)-, alpha-(2-&gt;6)-, alpha-(2-&gt;8)- glycosidic linkages of terminal sialic acid residues in oligosaccharides, glycoproteins, glycolipids, colominic acid and synthetic substrates.</text>
        <dbReference type="EC" id="3.2.1.18"/>
    </reaction>
</comment>
<dbReference type="PANTHER" id="PTHR10628:SF30">
    <property type="entry name" value="EXO-ALPHA-SIALIDASE"/>
    <property type="match status" value="1"/>
</dbReference>
<dbReference type="EMBL" id="QFKX01000007">
    <property type="protein sequence ID" value="PWH05078.1"/>
    <property type="molecule type" value="Genomic_DNA"/>
</dbReference>
<evidence type="ECO:0000256" key="1">
    <source>
        <dbReference type="ARBA" id="ARBA00000427"/>
    </source>
</evidence>
<dbReference type="Pfam" id="PF13088">
    <property type="entry name" value="BNR_2"/>
    <property type="match status" value="1"/>
</dbReference>
<reference evidence="6 7" key="1">
    <citation type="submission" date="2018-05" db="EMBL/GenBank/DDBJ databases">
        <title>Brachybacterium sp. M1HQ-2T, whole genome shotgun sequence.</title>
        <authorList>
            <person name="Tuo L."/>
        </authorList>
    </citation>
    <scope>NUCLEOTIDE SEQUENCE [LARGE SCALE GENOMIC DNA]</scope>
    <source>
        <strain evidence="6 7">M1HQ-2</strain>
    </source>
</reference>
<dbReference type="InterPro" id="IPR026856">
    <property type="entry name" value="Sialidase_fam"/>
</dbReference>
<dbReference type="CDD" id="cd15482">
    <property type="entry name" value="Sialidase_non-viral"/>
    <property type="match status" value="1"/>
</dbReference>
<sequence>MTTPTSLPVVRDPAGGAPYRVLARGGEGPMPAYRICALAALEDGSLLAVFDGRDSWNDVPDPTGLFLRRSSDGGESWGPIEPLRPPEREARIWSTDPSLIVDRDTGTVHLFHTRAKDRGFWDAVPGTDDSARDVLGSALATSHDHGATWTFRSLTATAQPFPTHGAFATSGAGIQLRVGTHRGRLVQPYCAWHPADLARAKADREGTAVEAPTETVRSFVLFSDDHGETWQRGEPTGSAMDETTIAELSDGRLLLSSRDHHKGGHRRRSVSADGGVSWQHLGLDEDLVDPGNNAQLARRSPDAPGSDPRSRELWLTSTWDPAERRRGTLHLSRDDGESWQEILVFAPGACEYSVVVALPDGGVALLWEVDAAEIRFARLEAKELESVRADAARSATAGAGSAGAGSGRARTEG</sequence>
<evidence type="ECO:0000256" key="2">
    <source>
        <dbReference type="ARBA" id="ARBA00009348"/>
    </source>
</evidence>
<dbReference type="RefSeq" id="WP_109276818.1">
    <property type="nucleotide sequence ID" value="NZ_QFKX01000007.1"/>
</dbReference>
<dbReference type="EC" id="3.2.1.18" evidence="3"/>
<evidence type="ECO:0000259" key="5">
    <source>
        <dbReference type="Pfam" id="PF13088"/>
    </source>
</evidence>
<feature type="domain" description="Sialidase" evidence="5">
    <location>
        <begin position="63"/>
        <end position="363"/>
    </location>
</feature>
<dbReference type="GO" id="GO:0004308">
    <property type="term" value="F:exo-alpha-sialidase activity"/>
    <property type="evidence" value="ECO:0007669"/>
    <property type="project" value="UniProtKB-EC"/>
</dbReference>
<evidence type="ECO:0000256" key="3">
    <source>
        <dbReference type="ARBA" id="ARBA00012733"/>
    </source>
</evidence>
<dbReference type="GO" id="GO:0005737">
    <property type="term" value="C:cytoplasm"/>
    <property type="evidence" value="ECO:0007669"/>
    <property type="project" value="TreeGrafter"/>
</dbReference>
<comment type="similarity">
    <text evidence="2">Belongs to the glycosyl hydrolase 33 family.</text>
</comment>
<feature type="region of interest" description="Disordered" evidence="4">
    <location>
        <begin position="289"/>
        <end position="312"/>
    </location>
</feature>
<evidence type="ECO:0000313" key="6">
    <source>
        <dbReference type="EMBL" id="PWH05078.1"/>
    </source>
</evidence>
<dbReference type="InterPro" id="IPR011040">
    <property type="entry name" value="Sialidase"/>
</dbReference>
<dbReference type="Gene3D" id="2.120.10.10">
    <property type="match status" value="1"/>
</dbReference>
<dbReference type="GO" id="GO:0016020">
    <property type="term" value="C:membrane"/>
    <property type="evidence" value="ECO:0007669"/>
    <property type="project" value="TreeGrafter"/>
</dbReference>
<dbReference type="PANTHER" id="PTHR10628">
    <property type="entry name" value="SIALIDASE"/>
    <property type="match status" value="1"/>
</dbReference>
<feature type="region of interest" description="Disordered" evidence="4">
    <location>
        <begin position="388"/>
        <end position="413"/>
    </location>
</feature>
<dbReference type="GO" id="GO:0009313">
    <property type="term" value="P:oligosaccharide catabolic process"/>
    <property type="evidence" value="ECO:0007669"/>
    <property type="project" value="TreeGrafter"/>
</dbReference>
<dbReference type="Proteomes" id="UP000245590">
    <property type="component" value="Unassembled WGS sequence"/>
</dbReference>
<dbReference type="SUPFAM" id="SSF50939">
    <property type="entry name" value="Sialidases"/>
    <property type="match status" value="1"/>
</dbReference>
<evidence type="ECO:0000256" key="4">
    <source>
        <dbReference type="SAM" id="MobiDB-lite"/>
    </source>
</evidence>
<keyword evidence="7" id="KW-1185">Reference proteome</keyword>
<protein>
    <recommendedName>
        <fullName evidence="3">exo-alpha-sialidase</fullName>
        <ecNumber evidence="3">3.2.1.18</ecNumber>
    </recommendedName>
</protein>
<dbReference type="InterPro" id="IPR036278">
    <property type="entry name" value="Sialidase_sf"/>
</dbReference>
<dbReference type="AlphaFoldDB" id="A0A2U2RGV6"/>
<organism evidence="6 7">
    <name type="scientific">Brachybacterium endophyticum</name>
    <dbReference type="NCBI Taxonomy" id="2182385"/>
    <lineage>
        <taxon>Bacteria</taxon>
        <taxon>Bacillati</taxon>
        <taxon>Actinomycetota</taxon>
        <taxon>Actinomycetes</taxon>
        <taxon>Micrococcales</taxon>
        <taxon>Dermabacteraceae</taxon>
        <taxon>Brachybacterium</taxon>
    </lineage>
</organism>
<gene>
    <name evidence="6" type="ORF">DEO23_14885</name>
</gene>
<dbReference type="GO" id="GO:0006689">
    <property type="term" value="P:ganglioside catabolic process"/>
    <property type="evidence" value="ECO:0007669"/>
    <property type="project" value="TreeGrafter"/>
</dbReference>
<name>A0A2U2RGV6_9MICO</name>
<proteinExistence type="inferred from homology"/>
<dbReference type="OrthoDB" id="7294637at2"/>
<evidence type="ECO:0000313" key="7">
    <source>
        <dbReference type="Proteomes" id="UP000245590"/>
    </source>
</evidence>